<dbReference type="RefSeq" id="WP_238199751.1">
    <property type="nucleotide sequence ID" value="NZ_BPQZ01000046.1"/>
</dbReference>
<evidence type="ECO:0000313" key="2">
    <source>
        <dbReference type="EMBL" id="GLS73702.1"/>
    </source>
</evidence>
<comment type="caution">
    <text evidence="2">The sequence shown here is derived from an EMBL/GenBank/DDBJ whole genome shotgun (WGS) entry which is preliminary data.</text>
</comment>
<evidence type="ECO:0000256" key="1">
    <source>
        <dbReference type="SAM" id="MobiDB-lite"/>
    </source>
</evidence>
<dbReference type="AlphaFoldDB" id="A0AA37TKB8"/>
<gene>
    <name evidence="2" type="ORF">GCM10007890_57170</name>
</gene>
<sequence length="71" mass="7266">MIRDGSPCAGTRGARATQQADGGQRACKDPGRGVIGRTLTRSGPSVQAREGGTRGNRFGDYVSKTEGGITG</sequence>
<name>A0AA37TKB8_9HYPH</name>
<protein>
    <submittedName>
        <fullName evidence="2">Uncharacterized protein</fullName>
    </submittedName>
</protein>
<accession>A0AA37TKB8</accession>
<keyword evidence="3" id="KW-1185">Reference proteome</keyword>
<feature type="region of interest" description="Disordered" evidence="1">
    <location>
        <begin position="1"/>
        <end position="71"/>
    </location>
</feature>
<dbReference type="Proteomes" id="UP001157440">
    <property type="component" value="Unassembled WGS sequence"/>
</dbReference>
<organism evidence="2 3">
    <name type="scientific">Methylobacterium tardum</name>
    <dbReference type="NCBI Taxonomy" id="374432"/>
    <lineage>
        <taxon>Bacteria</taxon>
        <taxon>Pseudomonadati</taxon>
        <taxon>Pseudomonadota</taxon>
        <taxon>Alphaproteobacteria</taxon>
        <taxon>Hyphomicrobiales</taxon>
        <taxon>Methylobacteriaceae</taxon>
        <taxon>Methylobacterium</taxon>
    </lineage>
</organism>
<dbReference type="EMBL" id="BSPL01000029">
    <property type="protein sequence ID" value="GLS73702.1"/>
    <property type="molecule type" value="Genomic_DNA"/>
</dbReference>
<proteinExistence type="predicted"/>
<reference evidence="3" key="1">
    <citation type="journal article" date="2019" name="Int. J. Syst. Evol. Microbiol.">
        <title>The Global Catalogue of Microorganisms (GCM) 10K type strain sequencing project: providing services to taxonomists for standard genome sequencing and annotation.</title>
        <authorList>
            <consortium name="The Broad Institute Genomics Platform"/>
            <consortium name="The Broad Institute Genome Sequencing Center for Infectious Disease"/>
            <person name="Wu L."/>
            <person name="Ma J."/>
        </authorList>
    </citation>
    <scope>NUCLEOTIDE SEQUENCE [LARGE SCALE GENOMIC DNA]</scope>
    <source>
        <strain evidence="3">NBRC 103632</strain>
    </source>
</reference>
<evidence type="ECO:0000313" key="3">
    <source>
        <dbReference type="Proteomes" id="UP001157440"/>
    </source>
</evidence>